<evidence type="ECO:0000313" key="2">
    <source>
        <dbReference type="Proteomes" id="UP000193719"/>
    </source>
</evidence>
<accession>A0A1Y1VKJ0</accession>
<dbReference type="Proteomes" id="UP000193719">
    <property type="component" value="Unassembled WGS sequence"/>
</dbReference>
<name>A0A1Y1VKJ0_9FUNG</name>
<dbReference type="OrthoDB" id="2150243at2759"/>
<comment type="caution">
    <text evidence="1">The sequence shown here is derived from an EMBL/GenBank/DDBJ whole genome shotgun (WGS) entry which is preliminary data.</text>
</comment>
<organism evidence="1 2">
    <name type="scientific">Piromyces finnis</name>
    <dbReference type="NCBI Taxonomy" id="1754191"/>
    <lineage>
        <taxon>Eukaryota</taxon>
        <taxon>Fungi</taxon>
        <taxon>Fungi incertae sedis</taxon>
        <taxon>Chytridiomycota</taxon>
        <taxon>Chytridiomycota incertae sedis</taxon>
        <taxon>Neocallimastigomycetes</taxon>
        <taxon>Neocallimastigales</taxon>
        <taxon>Neocallimastigaceae</taxon>
        <taxon>Piromyces</taxon>
    </lineage>
</organism>
<protein>
    <submittedName>
        <fullName evidence="1">Uncharacterized protein</fullName>
    </submittedName>
</protein>
<keyword evidence="2" id="KW-1185">Reference proteome</keyword>
<proteinExistence type="predicted"/>
<evidence type="ECO:0000313" key="1">
    <source>
        <dbReference type="EMBL" id="ORX58406.1"/>
    </source>
</evidence>
<sequence length="511" mass="61531">MDQNADFEIYKNNIIKYYKNINITTSYDYHYHSSLLPLFLFLYKKSKKEYLNFVNDINDSLRQQQQQQIDSFEIKVKNLLNIEDYQSIDVFHETLNSIKINHYQNDSLVPMAVLESMISTSAIEIMENNGVFIDTINHIYNEIRKNTNILPTLKNYLHHLVYDEHFIPYNIVKKPYNTKQIRIVLQFMKVVWILEPEIIFTWINWGWTDIDGEIPLVLFALYYDCKSFKEERNHKQILYKLQEKQYSLQNFKNDIIDKINFGQYFLLDYLWERHLTISNETLFFILNDYNVNCSCYNVMIQTSGSSCRLKSIIKYWKLSNDRESRISFVRRLAYHAWSRKDGVGLYKIQHYLSLFNEEGEAPLLNINEFIIEMIIMDPNIIYRQDMLSWIINYSNTQQVKKLILYTLFLTLPNDPENIHLVKLILNFVGDIDLKGIQLLSQIDKDHVIWEELYPIIIIHLYRRYIRRKFSPNPEICQGWINLFSKLNTNEFELTSIQIRFQEELYEYLSNY</sequence>
<gene>
    <name evidence="1" type="ORF">BCR36DRAFT_580032</name>
</gene>
<dbReference type="AlphaFoldDB" id="A0A1Y1VKJ0"/>
<reference evidence="1 2" key="1">
    <citation type="submission" date="2016-08" db="EMBL/GenBank/DDBJ databases">
        <title>Genomes of anaerobic fungi encode conserved fungal cellulosomes for biomass hydrolysis.</title>
        <authorList>
            <consortium name="DOE Joint Genome Institute"/>
            <person name="Haitjema C.H."/>
            <person name="Gilmore S.P."/>
            <person name="Henske J.K."/>
            <person name="Solomon K.V."/>
            <person name="De Groot R."/>
            <person name="Kuo A."/>
            <person name="Mondo S.J."/>
            <person name="Salamov A.A."/>
            <person name="Labutti K."/>
            <person name="Zhao Z."/>
            <person name="Chiniquy J."/>
            <person name="Barry K."/>
            <person name="Brewer H.M."/>
            <person name="Purvine S.O."/>
            <person name="Wright A.T."/>
            <person name="Boxma B."/>
            <person name="Van Alen T."/>
            <person name="Hackstein J.H."/>
            <person name="Baker S.E."/>
            <person name="Grigoriev I.V."/>
            <person name="O'Malley M.A."/>
        </authorList>
    </citation>
    <scope>NUCLEOTIDE SEQUENCE [LARGE SCALE GENOMIC DNA]</scope>
    <source>
        <strain evidence="2">finn</strain>
    </source>
</reference>
<reference evidence="1 2" key="2">
    <citation type="submission" date="2016-08" db="EMBL/GenBank/DDBJ databases">
        <title>Pervasive Adenine N6-methylation of Active Genes in Fungi.</title>
        <authorList>
            <consortium name="DOE Joint Genome Institute"/>
            <person name="Mondo S.J."/>
            <person name="Dannebaum R.O."/>
            <person name="Kuo R.C."/>
            <person name="Labutti K."/>
            <person name="Haridas S."/>
            <person name="Kuo A."/>
            <person name="Salamov A."/>
            <person name="Ahrendt S.R."/>
            <person name="Lipzen A."/>
            <person name="Sullivan W."/>
            <person name="Andreopoulos W.B."/>
            <person name="Clum A."/>
            <person name="Lindquist E."/>
            <person name="Daum C."/>
            <person name="Ramamoorthy G.K."/>
            <person name="Gryganskyi A."/>
            <person name="Culley D."/>
            <person name="Magnuson J.K."/>
            <person name="James T.Y."/>
            <person name="O'Malley M.A."/>
            <person name="Stajich J.E."/>
            <person name="Spatafora J.W."/>
            <person name="Visel A."/>
            <person name="Grigoriev I.V."/>
        </authorList>
    </citation>
    <scope>NUCLEOTIDE SEQUENCE [LARGE SCALE GENOMIC DNA]</scope>
    <source>
        <strain evidence="2">finn</strain>
    </source>
</reference>
<dbReference type="EMBL" id="MCFH01000004">
    <property type="protein sequence ID" value="ORX58406.1"/>
    <property type="molecule type" value="Genomic_DNA"/>
</dbReference>